<evidence type="ECO:0000313" key="1">
    <source>
        <dbReference type="EnsemblPlants" id="Solyc02g030540.2.1"/>
    </source>
</evidence>
<keyword evidence="2" id="KW-1185">Reference proteome</keyword>
<organism evidence="1">
    <name type="scientific">Solanum lycopersicum</name>
    <name type="common">Tomato</name>
    <name type="synonym">Lycopersicon esculentum</name>
    <dbReference type="NCBI Taxonomy" id="4081"/>
    <lineage>
        <taxon>Eukaryota</taxon>
        <taxon>Viridiplantae</taxon>
        <taxon>Streptophyta</taxon>
        <taxon>Embryophyta</taxon>
        <taxon>Tracheophyta</taxon>
        <taxon>Spermatophyta</taxon>
        <taxon>Magnoliopsida</taxon>
        <taxon>eudicotyledons</taxon>
        <taxon>Gunneridae</taxon>
        <taxon>Pentapetalae</taxon>
        <taxon>asterids</taxon>
        <taxon>lamiids</taxon>
        <taxon>Solanales</taxon>
        <taxon>Solanaceae</taxon>
        <taxon>Solanoideae</taxon>
        <taxon>Solaneae</taxon>
        <taxon>Solanum</taxon>
        <taxon>Solanum subgen. Lycopersicon</taxon>
    </lineage>
</organism>
<dbReference type="AlphaFoldDB" id="A0A3Q7EYH0"/>
<protein>
    <submittedName>
        <fullName evidence="1">Uncharacterized protein</fullName>
    </submittedName>
</protein>
<dbReference type="Gramene" id="Solyc02g030540.2.1">
    <property type="protein sequence ID" value="Solyc02g030540.2.1"/>
    <property type="gene ID" value="Solyc02g030540.2"/>
</dbReference>
<dbReference type="InParanoid" id="A0A3Q7EYH0"/>
<evidence type="ECO:0000313" key="2">
    <source>
        <dbReference type="Proteomes" id="UP000004994"/>
    </source>
</evidence>
<dbReference type="Proteomes" id="UP000004994">
    <property type="component" value="Chromosome 2"/>
</dbReference>
<accession>A0A3Q7EYH0</accession>
<dbReference type="EnsemblPlants" id="Solyc02g030540.2.1">
    <property type="protein sequence ID" value="Solyc02g030540.2.1"/>
    <property type="gene ID" value="Solyc02g030540.2"/>
</dbReference>
<proteinExistence type="predicted"/>
<dbReference type="PaxDb" id="4081-Solyc02g030540.1.1"/>
<name>A0A3Q7EYH0_SOLLC</name>
<reference evidence="1" key="2">
    <citation type="submission" date="2019-01" db="UniProtKB">
        <authorList>
            <consortium name="EnsemblPlants"/>
        </authorList>
    </citation>
    <scope>IDENTIFICATION</scope>
    <source>
        <strain evidence="1">cv. Heinz 1706</strain>
    </source>
</reference>
<reference evidence="1" key="1">
    <citation type="journal article" date="2012" name="Nature">
        <title>The tomato genome sequence provides insights into fleshy fruit evolution.</title>
        <authorList>
            <consortium name="Tomato Genome Consortium"/>
        </authorList>
    </citation>
    <scope>NUCLEOTIDE SEQUENCE [LARGE SCALE GENOMIC DNA]</scope>
    <source>
        <strain evidence="1">cv. Heinz 1706</strain>
    </source>
</reference>
<sequence>EDAQKKSYASIVSSQTKKRPCKIYAPTNTSRVAPPKAIKQTVAAVAQTAAPEASNPTTPSGIDVPKANYAEDEGAVVFDASRAAVCATAATNCFTAFLGDILEVFVGT</sequence>